<keyword evidence="4" id="KW-0946">Virion</keyword>
<dbReference type="RefSeq" id="YP_010769489.1">
    <property type="nucleotide sequence ID" value="NC_073991.1"/>
</dbReference>
<evidence type="ECO:0000256" key="3">
    <source>
        <dbReference type="ARBA" id="ARBA00022804"/>
    </source>
</evidence>
<evidence type="ECO:0000256" key="1">
    <source>
        <dbReference type="ARBA" id="ARBA00004328"/>
    </source>
</evidence>
<keyword evidence="3" id="KW-1161">Viral attachment to host cell</keyword>
<dbReference type="Proteomes" id="UP000682472">
    <property type="component" value="Segment"/>
</dbReference>
<evidence type="ECO:0000256" key="6">
    <source>
        <dbReference type="ARBA" id="ARBA00023296"/>
    </source>
</evidence>
<comment type="similarity">
    <text evidence="7">Belongs to the Leviviricetes maturation protein family.</text>
</comment>
<sequence length="392" mass="44891">MSYYGSSNGVWTRSWSDGTNQSGTFTRNAYSVSKATAVKRKKPTDLMNNRTAWTVSSWYLDSPITTRTARESGPPYRRFVENMGMSQHISLGQFAHGINSSQLELIAQNKALKSARNQGVNLANMLGEYRQASNLFVDLVTEFYRVTQAVIKKDPRILAYGYFYRNGKARPNMTKRTLKNLSEYWLAYMYGVKPLMNDMHDAMEQLRTHATRPLFERVDEYAKEEYSVTRYPLSSVDFTPCRVTDYAIYKVRALCYFSVRNDLLQGSLGAYGFTNPLSVAWELTPFSFVVDWWVNVGEVLESLDNAVYFDQTKSTIQFIHTLYGIRKGEHLGVTGTYEFKTYTRRAPTGIPSVTASFRTKLKPSLTHTANGLALLSKLVLDSRLNRRHYSRY</sequence>
<evidence type="ECO:0000256" key="4">
    <source>
        <dbReference type="ARBA" id="ARBA00022844"/>
    </source>
</evidence>
<gene>
    <name evidence="8" type="primary">SRR6960509_8_1</name>
</gene>
<evidence type="ECO:0000256" key="5">
    <source>
        <dbReference type="ARBA" id="ARBA00023104"/>
    </source>
</evidence>
<dbReference type="Pfam" id="PF03863">
    <property type="entry name" value="Phage_mat-A"/>
    <property type="match status" value="1"/>
</dbReference>
<proteinExistence type="inferred from homology"/>
<reference evidence="8" key="1">
    <citation type="submission" date="2020-09" db="EMBL/GenBank/DDBJ databases">
        <title>Leviviricetes taxonomy.</title>
        <authorList>
            <person name="Stockdale S.R."/>
            <person name="Callanan J."/>
            <person name="Adriaenssens E.M."/>
            <person name="Kuhn J.H."/>
            <person name="Rumnieks J."/>
            <person name="Shkoporov A."/>
            <person name="Draper L.A."/>
            <person name="Ross P."/>
            <person name="Hill C."/>
        </authorList>
    </citation>
    <scope>NUCLEOTIDE SEQUENCE</scope>
</reference>
<protein>
    <submittedName>
        <fullName evidence="8">Maturation protein</fullName>
    </submittedName>
</protein>
<evidence type="ECO:0000256" key="2">
    <source>
        <dbReference type="ARBA" id="ARBA00022581"/>
    </source>
</evidence>
<evidence type="ECO:0000313" key="8">
    <source>
        <dbReference type="EMBL" id="DAD50979.1"/>
    </source>
</evidence>
<dbReference type="GO" id="GO:0044423">
    <property type="term" value="C:virion component"/>
    <property type="evidence" value="ECO:0007669"/>
    <property type="project" value="UniProtKB-KW"/>
</dbReference>
<dbReference type="InterPro" id="IPR005563">
    <property type="entry name" value="A_protein"/>
</dbReference>
<organism evidence="8 9">
    <name type="scientific">ssRNA phage SRR6960509_8</name>
    <dbReference type="NCBI Taxonomy" id="2786535"/>
    <lineage>
        <taxon>Viruses</taxon>
        <taxon>Riboviria</taxon>
        <taxon>Orthornavirae</taxon>
        <taxon>Lenarviricota</taxon>
        <taxon>Leviviricetes</taxon>
        <taxon>Norzivirales</taxon>
        <taxon>Fiersviridae</taxon>
        <taxon>Mahqeavirus</taxon>
        <taxon>Mahqeavirus limicola</taxon>
    </lineage>
</organism>
<keyword evidence="2" id="KW-0945">Host-virus interaction</keyword>
<keyword evidence="6" id="KW-1160">Virus entry into host cell</keyword>
<evidence type="ECO:0000256" key="7">
    <source>
        <dbReference type="ARBA" id="ARBA00035110"/>
    </source>
</evidence>
<dbReference type="GeneID" id="80398525"/>
<comment type="subcellular location">
    <subcellularLocation>
        <location evidence="1">Virion</location>
    </subcellularLocation>
</comment>
<name>A0A8S5L0L6_9VIRU</name>
<dbReference type="GO" id="GO:0039666">
    <property type="term" value="P:virion attachment to host cell pilus"/>
    <property type="evidence" value="ECO:0007669"/>
    <property type="project" value="UniProtKB-KW"/>
</dbReference>
<accession>A0A8S5L0L6</accession>
<dbReference type="KEGG" id="vg:80398525"/>
<keyword evidence="9" id="KW-1185">Reference proteome</keyword>
<evidence type="ECO:0000313" key="9">
    <source>
        <dbReference type="Proteomes" id="UP000682472"/>
    </source>
</evidence>
<keyword evidence="5" id="KW-1175">Viral attachment to host cell pilus</keyword>
<dbReference type="EMBL" id="BK013682">
    <property type="protein sequence ID" value="DAD50979.1"/>
    <property type="molecule type" value="Genomic_RNA"/>
</dbReference>